<evidence type="ECO:0000313" key="2">
    <source>
        <dbReference type="Proteomes" id="UP000030739"/>
    </source>
</evidence>
<keyword evidence="2" id="KW-1185">Reference proteome</keyword>
<gene>
    <name evidence="1" type="ORF">PM2_023</name>
</gene>
<dbReference type="KEGG" id="vg:26637916"/>
<dbReference type="Proteomes" id="UP000030739">
    <property type="component" value="Segment"/>
</dbReference>
<dbReference type="RefSeq" id="YP_009211444.1">
    <property type="nucleotide sequence ID" value="NC_028940.1"/>
</dbReference>
<organism evidence="1 2">
    <name type="scientific">Pectobacterium bacteriophage PM2</name>
    <dbReference type="NCBI Taxonomy" id="1429794"/>
    <lineage>
        <taxon>Viruses</taxon>
        <taxon>Duplodnaviria</taxon>
        <taxon>Heunggongvirae</taxon>
        <taxon>Uroviricota</taxon>
        <taxon>Caudoviricetes</taxon>
        <taxon>Pantevenvirales</taxon>
        <taxon>Straboviridae</taxon>
        <taxon>Tevenvirinae</taxon>
        <taxon>Mosugukvirus</taxon>
        <taxon>Mosugukvirus pm2</taxon>
    </lineage>
</organism>
<protein>
    <submittedName>
        <fullName evidence="1">Uncharacterized protein</fullName>
    </submittedName>
</protein>
<proteinExistence type="predicted"/>
<reference evidence="1 2" key="1">
    <citation type="journal article" date="2015" name="Plant Pathol. J.">
        <title>Isolation and Genomic Characterization of the T4-Like Bacteriophage PM2 Infecting Pectobacterium carotovorum subsp. carotovorum.</title>
        <authorList>
            <person name="Lim J.A."/>
            <person name="Lee D.H."/>
            <person name="Heu S."/>
        </authorList>
    </citation>
    <scope>NUCLEOTIDE SEQUENCE [LARGE SCALE GENOMIC DNA]</scope>
</reference>
<accession>A0A0A0Q2C6</accession>
<evidence type="ECO:0000313" key="1">
    <source>
        <dbReference type="EMBL" id="AHY24985.1"/>
    </source>
</evidence>
<name>A0A0A0Q2C6_9CAUD</name>
<dbReference type="EMBL" id="KF835987">
    <property type="protein sequence ID" value="AHY24985.1"/>
    <property type="molecule type" value="Genomic_DNA"/>
</dbReference>
<sequence>MTLLKKWISNFKDFFKSDSQFHNVMESFSEYQENHFEYVVQKFKDKQSEEDAERLADFLYGDKIK</sequence>
<dbReference type="GeneID" id="26637916"/>